<comment type="caution">
    <text evidence="1">The sequence shown here is derived from an EMBL/GenBank/DDBJ whole genome shotgun (WGS) entry which is preliminary data.</text>
</comment>
<dbReference type="AlphaFoldDB" id="A0AAD4U621"/>
<evidence type="ECO:0000313" key="1">
    <source>
        <dbReference type="EMBL" id="KAI4539901.1"/>
    </source>
</evidence>
<keyword evidence="2" id="KW-1185">Reference proteome</keyword>
<sequence length="224" mass="25081">MVRAGEGSRALRKQLPGSSMVLIRRIGQLQTHQKGHNLARTLQRRPWHLKLTFAAGNEIRVCIKVIPLLSTQLFSKSFLRQSSKRLCYFLISELISCQTSIRCTYEGVSETGLQTRVNKECYYDLSCLPVVQACRGCDRGEDLRLLPSECPEPSFYLLLRNQAQGPYPEAGISVQLTQMQGETLLSCTDEGFGVGPWGAVEPENTPFSQLLLPGFFQEVLPICL</sequence>
<dbReference type="EMBL" id="JAKZEL010000010">
    <property type="protein sequence ID" value="KAI4539901.1"/>
    <property type="molecule type" value="Genomic_DNA"/>
</dbReference>
<evidence type="ECO:0000313" key="2">
    <source>
        <dbReference type="Proteomes" id="UP001214576"/>
    </source>
</evidence>
<organism evidence="1 2">
    <name type="scientific">Ovis ammon polii</name>
    <dbReference type="NCBI Taxonomy" id="230172"/>
    <lineage>
        <taxon>Eukaryota</taxon>
        <taxon>Metazoa</taxon>
        <taxon>Chordata</taxon>
        <taxon>Craniata</taxon>
        <taxon>Vertebrata</taxon>
        <taxon>Euteleostomi</taxon>
        <taxon>Mammalia</taxon>
        <taxon>Eutheria</taxon>
        <taxon>Laurasiatheria</taxon>
        <taxon>Artiodactyla</taxon>
        <taxon>Ruminantia</taxon>
        <taxon>Pecora</taxon>
        <taxon>Bovidae</taxon>
        <taxon>Caprinae</taxon>
        <taxon>Ovis</taxon>
    </lineage>
</organism>
<gene>
    <name evidence="1" type="ORF">MG293_010296</name>
</gene>
<reference evidence="1" key="1">
    <citation type="submission" date="2022-03" db="EMBL/GenBank/DDBJ databases">
        <title>Genomic analyses of argali, domestic sheep and their hybrids provide insights into chromosomal evolution, heterosis and genetic basis of agronomic traits.</title>
        <authorList>
            <person name="Li M."/>
        </authorList>
    </citation>
    <scope>NUCLEOTIDE SEQUENCE</scope>
    <source>
        <strain evidence="1">CAU-MHL-2022a</strain>
        <tissue evidence="1">Skin</tissue>
    </source>
</reference>
<dbReference type="Proteomes" id="UP001214576">
    <property type="component" value="Unassembled WGS sequence"/>
</dbReference>
<name>A0AAD4U621_OVIAM</name>
<protein>
    <submittedName>
        <fullName evidence="1">Uncharacterized protein</fullName>
    </submittedName>
</protein>
<accession>A0AAD4U621</accession>
<proteinExistence type="predicted"/>